<gene>
    <name evidence="3" type="ORF">TKK_015554</name>
</gene>
<name>A0ABD2WA09_9HYME</name>
<dbReference type="Proteomes" id="UP001627154">
    <property type="component" value="Unassembled WGS sequence"/>
</dbReference>
<organism evidence="3 4">
    <name type="scientific">Trichogramma kaykai</name>
    <dbReference type="NCBI Taxonomy" id="54128"/>
    <lineage>
        <taxon>Eukaryota</taxon>
        <taxon>Metazoa</taxon>
        <taxon>Ecdysozoa</taxon>
        <taxon>Arthropoda</taxon>
        <taxon>Hexapoda</taxon>
        <taxon>Insecta</taxon>
        <taxon>Pterygota</taxon>
        <taxon>Neoptera</taxon>
        <taxon>Endopterygota</taxon>
        <taxon>Hymenoptera</taxon>
        <taxon>Apocrita</taxon>
        <taxon>Proctotrupomorpha</taxon>
        <taxon>Chalcidoidea</taxon>
        <taxon>Trichogrammatidae</taxon>
        <taxon>Trichogramma</taxon>
    </lineage>
</organism>
<accession>A0ABD2WA09</accession>
<feature type="signal peptide" evidence="2">
    <location>
        <begin position="1"/>
        <end position="28"/>
    </location>
</feature>
<sequence length="88" mass="9319">MQGEEAMKQLPTSMVMVSNLLFLHISRASVLWSAVSRPSPHSASRTLAMAQLRRSSTSYVVPATATTGRSGDGLNGADGRPSPPESMC</sequence>
<dbReference type="AlphaFoldDB" id="A0ABD2WA09"/>
<comment type="caution">
    <text evidence="3">The sequence shown here is derived from an EMBL/GenBank/DDBJ whole genome shotgun (WGS) entry which is preliminary data.</text>
</comment>
<evidence type="ECO:0000256" key="2">
    <source>
        <dbReference type="SAM" id="SignalP"/>
    </source>
</evidence>
<feature type="region of interest" description="Disordered" evidence="1">
    <location>
        <begin position="59"/>
        <end position="88"/>
    </location>
</feature>
<evidence type="ECO:0000313" key="4">
    <source>
        <dbReference type="Proteomes" id="UP001627154"/>
    </source>
</evidence>
<proteinExistence type="predicted"/>
<evidence type="ECO:0000313" key="3">
    <source>
        <dbReference type="EMBL" id="KAL3389307.1"/>
    </source>
</evidence>
<protein>
    <submittedName>
        <fullName evidence="3">Uncharacterized protein</fullName>
    </submittedName>
</protein>
<keyword evidence="2" id="KW-0732">Signal</keyword>
<feature type="compositionally biased region" description="Polar residues" evidence="1">
    <location>
        <begin position="59"/>
        <end position="69"/>
    </location>
</feature>
<feature type="chain" id="PRO_5044776224" evidence="2">
    <location>
        <begin position="29"/>
        <end position="88"/>
    </location>
</feature>
<reference evidence="3 4" key="1">
    <citation type="journal article" date="2024" name="bioRxiv">
        <title>A reference genome for Trichogramma kaykai: A tiny desert-dwelling parasitoid wasp with competing sex-ratio distorters.</title>
        <authorList>
            <person name="Culotta J."/>
            <person name="Lindsey A.R."/>
        </authorList>
    </citation>
    <scope>NUCLEOTIDE SEQUENCE [LARGE SCALE GENOMIC DNA]</scope>
    <source>
        <strain evidence="3 4">KSX58</strain>
    </source>
</reference>
<evidence type="ECO:0000256" key="1">
    <source>
        <dbReference type="SAM" id="MobiDB-lite"/>
    </source>
</evidence>
<keyword evidence="4" id="KW-1185">Reference proteome</keyword>
<dbReference type="EMBL" id="JBJJXI010000123">
    <property type="protein sequence ID" value="KAL3389307.1"/>
    <property type="molecule type" value="Genomic_DNA"/>
</dbReference>